<evidence type="ECO:0000256" key="1">
    <source>
        <dbReference type="SAM" id="SignalP"/>
    </source>
</evidence>
<proteinExistence type="predicted"/>
<keyword evidence="1" id="KW-0732">Signal</keyword>
<name>A0A426YVY2_ENSVE</name>
<reference evidence="2 3" key="1">
    <citation type="journal article" date="2014" name="Agronomy (Basel)">
        <title>A Draft Genome Sequence for Ensete ventricosum, the Drought-Tolerant Tree Against Hunger.</title>
        <authorList>
            <person name="Harrison J."/>
            <person name="Moore K.A."/>
            <person name="Paszkiewicz K."/>
            <person name="Jones T."/>
            <person name="Grant M."/>
            <person name="Ambacheew D."/>
            <person name="Muzemil S."/>
            <person name="Studholme D.J."/>
        </authorList>
    </citation>
    <scope>NUCLEOTIDE SEQUENCE [LARGE SCALE GENOMIC DNA]</scope>
</reference>
<dbReference type="Proteomes" id="UP000287651">
    <property type="component" value="Unassembled WGS sequence"/>
</dbReference>
<feature type="chain" id="PRO_5019400617" evidence="1">
    <location>
        <begin position="24"/>
        <end position="63"/>
    </location>
</feature>
<protein>
    <submittedName>
        <fullName evidence="2">Uncharacterized protein</fullName>
    </submittedName>
</protein>
<comment type="caution">
    <text evidence="2">The sequence shown here is derived from an EMBL/GenBank/DDBJ whole genome shotgun (WGS) entry which is preliminary data.</text>
</comment>
<dbReference type="EMBL" id="AMZH03009890">
    <property type="protein sequence ID" value="RRT55864.1"/>
    <property type="molecule type" value="Genomic_DNA"/>
</dbReference>
<gene>
    <name evidence="2" type="ORF">B296_00038431</name>
</gene>
<evidence type="ECO:0000313" key="2">
    <source>
        <dbReference type="EMBL" id="RRT55864.1"/>
    </source>
</evidence>
<feature type="signal peptide" evidence="1">
    <location>
        <begin position="1"/>
        <end position="23"/>
    </location>
</feature>
<dbReference type="AlphaFoldDB" id="A0A426YVY2"/>
<sequence>MPNRATVTLLGLLLAVIYVVGEAEHVICLLINRGEISLELPCDLEFVDWYRRLSLMTHASDIS</sequence>
<evidence type="ECO:0000313" key="3">
    <source>
        <dbReference type="Proteomes" id="UP000287651"/>
    </source>
</evidence>
<organism evidence="2 3">
    <name type="scientific">Ensete ventricosum</name>
    <name type="common">Abyssinian banana</name>
    <name type="synonym">Musa ensete</name>
    <dbReference type="NCBI Taxonomy" id="4639"/>
    <lineage>
        <taxon>Eukaryota</taxon>
        <taxon>Viridiplantae</taxon>
        <taxon>Streptophyta</taxon>
        <taxon>Embryophyta</taxon>
        <taxon>Tracheophyta</taxon>
        <taxon>Spermatophyta</taxon>
        <taxon>Magnoliopsida</taxon>
        <taxon>Liliopsida</taxon>
        <taxon>Zingiberales</taxon>
        <taxon>Musaceae</taxon>
        <taxon>Ensete</taxon>
    </lineage>
</organism>
<accession>A0A426YVY2</accession>